<feature type="region of interest" description="Disordered" evidence="1">
    <location>
        <begin position="1"/>
        <end position="131"/>
    </location>
</feature>
<reference evidence="2" key="1">
    <citation type="journal article" date="2012" name="Nat. Biotechnol.">
        <title>Reference genome sequence of the model plant Setaria.</title>
        <authorList>
            <person name="Bennetzen J.L."/>
            <person name="Schmutz J."/>
            <person name="Wang H."/>
            <person name="Percifield R."/>
            <person name="Hawkins J."/>
            <person name="Pontaroli A.C."/>
            <person name="Estep M."/>
            <person name="Feng L."/>
            <person name="Vaughn J.N."/>
            <person name="Grimwood J."/>
            <person name="Jenkins J."/>
            <person name="Barry K."/>
            <person name="Lindquist E."/>
            <person name="Hellsten U."/>
            <person name="Deshpande S."/>
            <person name="Wang X."/>
            <person name="Wu X."/>
            <person name="Mitros T."/>
            <person name="Triplett J."/>
            <person name="Yang X."/>
            <person name="Ye C.Y."/>
            <person name="Mauro-Herrera M."/>
            <person name="Wang L."/>
            <person name="Li P."/>
            <person name="Sharma M."/>
            <person name="Sharma R."/>
            <person name="Ronald P.C."/>
            <person name="Panaud O."/>
            <person name="Kellogg E.A."/>
            <person name="Brutnell T.P."/>
            <person name="Doust A.N."/>
            <person name="Tuskan G.A."/>
            <person name="Rokhsar D."/>
            <person name="Devos K.M."/>
        </authorList>
    </citation>
    <scope>NUCLEOTIDE SEQUENCE [LARGE SCALE GENOMIC DNA]</scope>
    <source>
        <strain evidence="2">Yugu1</strain>
    </source>
</reference>
<evidence type="ECO:0000256" key="1">
    <source>
        <dbReference type="SAM" id="MobiDB-lite"/>
    </source>
</evidence>
<feature type="compositionally biased region" description="Basic and acidic residues" evidence="1">
    <location>
        <begin position="61"/>
        <end position="77"/>
    </location>
</feature>
<sequence length="131" mass="13568">GARGGVNGGASKGARELRGGVGQWWCGRGGSRAQGRRRVTAARARGPASSGEVNGDSGAGEEAHERGKAEDSDDARGRGWWVAGRVGGRGGGRQGRGGDGGVRLCGGRRRMEEANGDKEERVGRKERGKKE</sequence>
<feature type="compositionally biased region" description="Basic and acidic residues" evidence="1">
    <location>
        <begin position="109"/>
        <end position="131"/>
    </location>
</feature>
<dbReference type="EMBL" id="CM003532">
    <property type="protein sequence ID" value="RCV25359.1"/>
    <property type="molecule type" value="Genomic_DNA"/>
</dbReference>
<organism evidence="2">
    <name type="scientific">Setaria italica</name>
    <name type="common">Foxtail millet</name>
    <name type="synonym">Panicum italicum</name>
    <dbReference type="NCBI Taxonomy" id="4555"/>
    <lineage>
        <taxon>Eukaryota</taxon>
        <taxon>Viridiplantae</taxon>
        <taxon>Streptophyta</taxon>
        <taxon>Embryophyta</taxon>
        <taxon>Tracheophyta</taxon>
        <taxon>Spermatophyta</taxon>
        <taxon>Magnoliopsida</taxon>
        <taxon>Liliopsida</taxon>
        <taxon>Poales</taxon>
        <taxon>Poaceae</taxon>
        <taxon>PACMAD clade</taxon>
        <taxon>Panicoideae</taxon>
        <taxon>Panicodae</taxon>
        <taxon>Paniceae</taxon>
        <taxon>Cenchrinae</taxon>
        <taxon>Setaria</taxon>
    </lineage>
</organism>
<proteinExistence type="predicted"/>
<name>A0A368R583_SETIT</name>
<feature type="compositionally biased region" description="Gly residues" evidence="1">
    <location>
        <begin position="1"/>
        <end position="11"/>
    </location>
</feature>
<feature type="compositionally biased region" description="Gly residues" evidence="1">
    <location>
        <begin position="85"/>
        <end position="104"/>
    </location>
</feature>
<feature type="non-terminal residue" evidence="2">
    <location>
        <position position="1"/>
    </location>
</feature>
<feature type="compositionally biased region" description="Gly residues" evidence="1">
    <location>
        <begin position="19"/>
        <end position="32"/>
    </location>
</feature>
<gene>
    <name evidence="2" type="ORF">SETIT_5G160300v2</name>
</gene>
<evidence type="ECO:0000313" key="2">
    <source>
        <dbReference type="EMBL" id="RCV25359.1"/>
    </source>
</evidence>
<protein>
    <submittedName>
        <fullName evidence="2">Uncharacterized protein</fullName>
    </submittedName>
</protein>
<accession>A0A368R583</accession>
<dbReference type="AlphaFoldDB" id="A0A368R583"/>
<reference evidence="2" key="2">
    <citation type="submission" date="2015-07" db="EMBL/GenBank/DDBJ databases">
        <authorList>
            <person name="Noorani M."/>
        </authorList>
    </citation>
    <scope>NUCLEOTIDE SEQUENCE</scope>
    <source>
        <strain evidence="2">Yugu1</strain>
    </source>
</reference>